<protein>
    <submittedName>
        <fullName evidence="2">Uncharacterized protein</fullName>
    </submittedName>
</protein>
<evidence type="ECO:0000313" key="5">
    <source>
        <dbReference type="Proteomes" id="UP000256562"/>
    </source>
</evidence>
<dbReference type="EMBL" id="QKXQ01000712">
    <property type="protein sequence ID" value="REH89012.1"/>
    <property type="molecule type" value="Genomic_DNA"/>
</dbReference>
<comment type="caution">
    <text evidence="2">The sequence shown here is derived from an EMBL/GenBank/DDBJ whole genome shotgun (WGS) entry which is preliminary data.</text>
</comment>
<dbReference type="Proteomes" id="UP000256562">
    <property type="component" value="Unassembled WGS sequence"/>
</dbReference>
<feature type="region of interest" description="Disordered" evidence="1">
    <location>
        <begin position="83"/>
        <end position="106"/>
    </location>
</feature>
<organism evidence="2 5">
    <name type="scientific">Staphylococcus felis</name>
    <dbReference type="NCBI Taxonomy" id="46127"/>
    <lineage>
        <taxon>Bacteria</taxon>
        <taxon>Bacillati</taxon>
        <taxon>Bacillota</taxon>
        <taxon>Bacilli</taxon>
        <taxon>Bacillales</taxon>
        <taxon>Staphylococcaceae</taxon>
        <taxon>Staphylococcus</taxon>
    </lineage>
</organism>
<name>A0A3E0IKR5_9STAP</name>
<dbReference type="EMBL" id="QKYD01000075">
    <property type="protein sequence ID" value="REI23001.1"/>
    <property type="molecule type" value="Genomic_DNA"/>
</dbReference>
<reference evidence="4 5" key="1">
    <citation type="journal article" date="2018" name="Vet. Microbiol.">
        <title>Characterisation of Staphylococcus felis isolated from cats using whole genome sequencing.</title>
        <authorList>
            <person name="Worthing K."/>
            <person name="Pang S."/>
            <person name="Trott D.J."/>
            <person name="Abraham S."/>
            <person name="Coombs G.W."/>
            <person name="Jordan D."/>
            <person name="McIntyre L."/>
            <person name="Davies M.R."/>
            <person name="Norris J."/>
        </authorList>
    </citation>
    <scope>NUCLEOTIDE SEQUENCE [LARGE SCALE GENOMIC DNA]</scope>
    <source>
        <strain evidence="3 4">F25</strain>
        <strain evidence="2 5">F9</strain>
    </source>
</reference>
<proteinExistence type="predicted"/>
<dbReference type="RefSeq" id="WP_115871746.1">
    <property type="nucleotide sequence ID" value="NZ_QKXN01000130.1"/>
</dbReference>
<feature type="compositionally biased region" description="Basic and acidic residues" evidence="1">
    <location>
        <begin position="88"/>
        <end position="99"/>
    </location>
</feature>
<gene>
    <name evidence="3" type="ORF">DOS76_04595</name>
    <name evidence="2" type="ORF">DOS83_13800</name>
</gene>
<evidence type="ECO:0000313" key="4">
    <source>
        <dbReference type="Proteomes" id="UP000256337"/>
    </source>
</evidence>
<dbReference type="Proteomes" id="UP000256337">
    <property type="component" value="Unassembled WGS sequence"/>
</dbReference>
<sequence>MVNNFKNTNKVIKAIAKPVLHYYLIKMLNRAIKVFVQFSKGYIEQAKQQEVYNRYYNGEFKTDDLTRLEDDLFKSSIKKNGKSTTLKIQRDNQEDRNDKYTSGPKLEFKAKQDNRVTNKVTEKDIKEAIRFARKEIDALRGNH</sequence>
<evidence type="ECO:0000313" key="2">
    <source>
        <dbReference type="EMBL" id="REH89012.1"/>
    </source>
</evidence>
<evidence type="ECO:0000256" key="1">
    <source>
        <dbReference type="SAM" id="MobiDB-lite"/>
    </source>
</evidence>
<evidence type="ECO:0000313" key="3">
    <source>
        <dbReference type="EMBL" id="REI23001.1"/>
    </source>
</evidence>
<dbReference type="AlphaFoldDB" id="A0A3E0IKR5"/>
<accession>A0A3E0IKR5</accession>